<feature type="disulfide bond" evidence="9">
    <location>
        <begin position="18"/>
        <end position="39"/>
    </location>
</feature>
<keyword evidence="8" id="KW-0325">Glycoprotein</keyword>
<dbReference type="Pfam" id="PF00193">
    <property type="entry name" value="Xlink"/>
    <property type="match status" value="1"/>
</dbReference>
<feature type="compositionally biased region" description="Low complexity" evidence="10">
    <location>
        <begin position="131"/>
        <end position="140"/>
    </location>
</feature>
<dbReference type="PANTHER" id="PTHR10225:SF2">
    <property type="entry name" value="LYMPHATIC VESSEL ENDOTHELIAL HYALURONIC ACID RECEPTOR 1"/>
    <property type="match status" value="1"/>
</dbReference>
<feature type="compositionally biased region" description="Low complexity" evidence="10">
    <location>
        <begin position="78"/>
        <end position="92"/>
    </location>
</feature>
<evidence type="ECO:0000256" key="11">
    <source>
        <dbReference type="SAM" id="Phobius"/>
    </source>
</evidence>
<dbReference type="InterPro" id="IPR016186">
    <property type="entry name" value="C-type_lectin-like/link_sf"/>
</dbReference>
<dbReference type="InterPro" id="IPR016187">
    <property type="entry name" value="CTDL_fold"/>
</dbReference>
<dbReference type="PROSITE" id="PS50963">
    <property type="entry name" value="LINK_2"/>
    <property type="match status" value="1"/>
</dbReference>
<dbReference type="GO" id="GO:0004888">
    <property type="term" value="F:transmembrane signaling receptor activity"/>
    <property type="evidence" value="ECO:0007669"/>
    <property type="project" value="TreeGrafter"/>
</dbReference>
<dbReference type="OrthoDB" id="8952307at2759"/>
<evidence type="ECO:0000256" key="2">
    <source>
        <dbReference type="ARBA" id="ARBA00022692"/>
    </source>
</evidence>
<evidence type="ECO:0000256" key="7">
    <source>
        <dbReference type="ARBA" id="ARBA00023170"/>
    </source>
</evidence>
<protein>
    <recommendedName>
        <fullName evidence="12">Link domain-containing protein</fullName>
    </recommendedName>
</protein>
<keyword evidence="5 11" id="KW-0472">Membrane</keyword>
<evidence type="ECO:0000256" key="9">
    <source>
        <dbReference type="PROSITE-ProRule" id="PRU00323"/>
    </source>
</evidence>
<keyword evidence="3" id="KW-0732">Signal</keyword>
<evidence type="ECO:0000256" key="6">
    <source>
        <dbReference type="ARBA" id="ARBA00023157"/>
    </source>
</evidence>
<gene>
    <name evidence="13" type="ORF">OJAV_G00050630</name>
</gene>
<dbReference type="SUPFAM" id="SSF56436">
    <property type="entry name" value="C-type lectin-like"/>
    <property type="match status" value="1"/>
</dbReference>
<evidence type="ECO:0000256" key="10">
    <source>
        <dbReference type="SAM" id="MobiDB-lite"/>
    </source>
</evidence>
<reference evidence="13 14" key="2">
    <citation type="submission" date="2019-01" db="EMBL/GenBank/DDBJ databases">
        <title>A chromosome length genome reference of the Java medaka (oryzias javanicus).</title>
        <authorList>
            <person name="Herpin A."/>
            <person name="Takehana Y."/>
            <person name="Naruse K."/>
            <person name="Ansai S."/>
            <person name="Kawaguchi M."/>
        </authorList>
    </citation>
    <scope>NUCLEOTIDE SEQUENCE [LARGE SCALE GENOMIC DNA]</scope>
    <source>
        <strain evidence="13">RS831</strain>
        <tissue evidence="13">Whole body</tissue>
    </source>
</reference>
<feature type="transmembrane region" description="Helical" evidence="11">
    <location>
        <begin position="184"/>
        <end position="207"/>
    </location>
</feature>
<evidence type="ECO:0000256" key="3">
    <source>
        <dbReference type="ARBA" id="ARBA00022729"/>
    </source>
</evidence>
<feature type="region of interest" description="Disordered" evidence="10">
    <location>
        <begin position="78"/>
        <end position="146"/>
    </location>
</feature>
<dbReference type="InterPro" id="IPR043210">
    <property type="entry name" value="CD44_antigen-like"/>
</dbReference>
<accession>A0A3S2MPH2</accession>
<dbReference type="GO" id="GO:0005540">
    <property type="term" value="F:hyaluronic acid binding"/>
    <property type="evidence" value="ECO:0007669"/>
    <property type="project" value="InterPro"/>
</dbReference>
<keyword evidence="2 11" id="KW-0812">Transmembrane</keyword>
<dbReference type="GO" id="GO:0005886">
    <property type="term" value="C:plasma membrane"/>
    <property type="evidence" value="ECO:0007669"/>
    <property type="project" value="TreeGrafter"/>
</dbReference>
<keyword evidence="14" id="KW-1185">Reference proteome</keyword>
<dbReference type="AlphaFoldDB" id="A0A3S2MPH2"/>
<keyword evidence="4 11" id="KW-1133">Transmembrane helix</keyword>
<evidence type="ECO:0000313" key="13">
    <source>
        <dbReference type="EMBL" id="RVE71307.1"/>
    </source>
</evidence>
<organism evidence="13 14">
    <name type="scientific">Oryzias javanicus</name>
    <name type="common">Javanese ricefish</name>
    <name type="synonym">Aplocheilus javanicus</name>
    <dbReference type="NCBI Taxonomy" id="123683"/>
    <lineage>
        <taxon>Eukaryota</taxon>
        <taxon>Metazoa</taxon>
        <taxon>Chordata</taxon>
        <taxon>Craniata</taxon>
        <taxon>Vertebrata</taxon>
        <taxon>Euteleostomi</taxon>
        <taxon>Actinopterygii</taxon>
        <taxon>Neopterygii</taxon>
        <taxon>Teleostei</taxon>
        <taxon>Neoteleostei</taxon>
        <taxon>Acanthomorphata</taxon>
        <taxon>Ovalentaria</taxon>
        <taxon>Atherinomorphae</taxon>
        <taxon>Beloniformes</taxon>
        <taxon>Adrianichthyidae</taxon>
        <taxon>Oryziinae</taxon>
        <taxon>Oryzias</taxon>
    </lineage>
</organism>
<evidence type="ECO:0000259" key="12">
    <source>
        <dbReference type="PROSITE" id="PS50963"/>
    </source>
</evidence>
<dbReference type="SMART" id="SM00445">
    <property type="entry name" value="LINK"/>
    <property type="match status" value="1"/>
</dbReference>
<evidence type="ECO:0000313" key="14">
    <source>
        <dbReference type="Proteomes" id="UP000283210"/>
    </source>
</evidence>
<proteinExistence type="predicted"/>
<dbReference type="Proteomes" id="UP000283210">
    <property type="component" value="Chromosome 6"/>
</dbReference>
<comment type="subcellular location">
    <subcellularLocation>
        <location evidence="1">Membrane</location>
        <topology evidence="1">Single-pass membrane protein</topology>
    </subcellularLocation>
</comment>
<dbReference type="Gene3D" id="3.10.100.10">
    <property type="entry name" value="Mannose-Binding Protein A, subunit A"/>
    <property type="match status" value="1"/>
</dbReference>
<name>A0A3S2MPH2_ORYJA</name>
<dbReference type="PANTHER" id="PTHR10225">
    <property type="entry name" value="HYALURONAN RECEPTOR"/>
    <property type="match status" value="1"/>
</dbReference>
<comment type="caution">
    <text evidence="9">Lacks conserved residue(s) required for the propagation of feature annotation.</text>
</comment>
<dbReference type="GO" id="GO:0007155">
    <property type="term" value="P:cell adhesion"/>
    <property type="evidence" value="ECO:0007669"/>
    <property type="project" value="InterPro"/>
</dbReference>
<evidence type="ECO:0000256" key="1">
    <source>
        <dbReference type="ARBA" id="ARBA00004167"/>
    </source>
</evidence>
<dbReference type="EMBL" id="CM012442">
    <property type="protein sequence ID" value="RVE71307.1"/>
    <property type="molecule type" value="Genomic_DNA"/>
</dbReference>
<dbReference type="InterPro" id="IPR000538">
    <property type="entry name" value="Link_dom"/>
</dbReference>
<reference evidence="13 14" key="1">
    <citation type="submission" date="2018-11" db="EMBL/GenBank/DDBJ databases">
        <authorList>
            <person name="Lopez-Roques C."/>
            <person name="Donnadieu C."/>
            <person name="Bouchez O."/>
            <person name="Klopp C."/>
            <person name="Cabau C."/>
            <person name="Zahm M."/>
        </authorList>
    </citation>
    <scope>NUCLEOTIDE SEQUENCE [LARGE SCALE GENOMIC DNA]</scope>
    <source>
        <strain evidence="13">RS831</strain>
        <tissue evidence="13">Whole body</tissue>
    </source>
</reference>
<keyword evidence="6 9" id="KW-1015">Disulfide bond</keyword>
<keyword evidence="7" id="KW-0675">Receptor</keyword>
<sequence>MATKDQMERAIQHGLETCKYGWIAETIAVVPRLKSDKLCGKGNTGVVAWNAPTHRKFAVFCFNSSVLENLDVSTSTVSSKSLTSSSRLKTPSTSPPAPTLRSTSTPPPLTPAAGSHKQATFNSTSSNLVHTPLPTGTTSSTPPPVLIMSTSSEDRFTFLTSAQTSGPSLSSVSEPPKSNIFIKYFPAVIITLVGVFLLMAAGAVRIYKWSRSGWYQHQEDDAETEMWKNSEMDLQSELGAELELGEEELQMHRKFSSEMTLCVNPQIQASPSE</sequence>
<evidence type="ECO:0000256" key="4">
    <source>
        <dbReference type="ARBA" id="ARBA00022989"/>
    </source>
</evidence>
<feature type="compositionally biased region" description="Polar residues" evidence="10">
    <location>
        <begin position="117"/>
        <end position="129"/>
    </location>
</feature>
<feature type="domain" description="Link" evidence="12">
    <location>
        <begin position="1"/>
        <end position="63"/>
    </location>
</feature>
<evidence type="ECO:0000256" key="8">
    <source>
        <dbReference type="ARBA" id="ARBA00023180"/>
    </source>
</evidence>
<evidence type="ECO:0000256" key="5">
    <source>
        <dbReference type="ARBA" id="ARBA00023136"/>
    </source>
</evidence>